<organism evidence="1 2">
    <name type="scientific">Rhizophagus irregularis</name>
    <dbReference type="NCBI Taxonomy" id="588596"/>
    <lineage>
        <taxon>Eukaryota</taxon>
        <taxon>Fungi</taxon>
        <taxon>Fungi incertae sedis</taxon>
        <taxon>Mucoromycota</taxon>
        <taxon>Glomeromycotina</taxon>
        <taxon>Glomeromycetes</taxon>
        <taxon>Glomerales</taxon>
        <taxon>Glomeraceae</taxon>
        <taxon>Rhizophagus</taxon>
    </lineage>
</organism>
<sequence length="85" mass="9390">MISRQKFTEIIAFTQKSKASKSKAPIKKLSDAITAVVSSKPRNYWQNISGNQNLLKDLDNGSNLMASLLTTGISKTSLYKYCTSD</sequence>
<reference evidence="1 2" key="1">
    <citation type="submission" date="2015-10" db="EMBL/GenBank/DDBJ databases">
        <title>Genome analyses suggest a sexual origin of heterokaryosis in a supposedly ancient asexual fungus.</title>
        <authorList>
            <person name="Ropars J."/>
            <person name="Sedzielewska K."/>
            <person name="Noel J."/>
            <person name="Charron P."/>
            <person name="Farinelli L."/>
            <person name="Marton T."/>
            <person name="Kruger M."/>
            <person name="Pelin A."/>
            <person name="Brachmann A."/>
            <person name="Corradi N."/>
        </authorList>
    </citation>
    <scope>NUCLEOTIDE SEQUENCE [LARGE SCALE GENOMIC DNA]</scope>
    <source>
        <strain evidence="1 2">A4</strain>
    </source>
</reference>
<evidence type="ECO:0000313" key="1">
    <source>
        <dbReference type="EMBL" id="PKY41685.1"/>
    </source>
</evidence>
<name>A0A2I1G4X2_9GLOM</name>
<dbReference type="EMBL" id="LLXI01000161">
    <property type="protein sequence ID" value="PKY41685.1"/>
    <property type="molecule type" value="Genomic_DNA"/>
</dbReference>
<gene>
    <name evidence="1" type="ORF">RhiirA4_539794</name>
</gene>
<protein>
    <submittedName>
        <fullName evidence="1">Uncharacterized protein</fullName>
    </submittedName>
</protein>
<comment type="caution">
    <text evidence="1">The sequence shown here is derived from an EMBL/GenBank/DDBJ whole genome shotgun (WGS) entry which is preliminary data.</text>
</comment>
<dbReference type="Proteomes" id="UP000234323">
    <property type="component" value="Unassembled WGS sequence"/>
</dbReference>
<proteinExistence type="predicted"/>
<evidence type="ECO:0000313" key="2">
    <source>
        <dbReference type="Proteomes" id="UP000234323"/>
    </source>
</evidence>
<accession>A0A2I1G4X2</accession>
<dbReference type="AlphaFoldDB" id="A0A2I1G4X2"/>
<keyword evidence="2" id="KW-1185">Reference proteome</keyword>